<gene>
    <name evidence="1" type="ORF">M8C21_016404</name>
</gene>
<evidence type="ECO:0000313" key="1">
    <source>
        <dbReference type="EMBL" id="KAI7750552.1"/>
    </source>
</evidence>
<dbReference type="Proteomes" id="UP001206925">
    <property type="component" value="Unassembled WGS sequence"/>
</dbReference>
<reference evidence="1" key="1">
    <citation type="submission" date="2022-06" db="EMBL/GenBank/DDBJ databases">
        <title>Uncovering the hologenomic basis of an extraordinary plant invasion.</title>
        <authorList>
            <person name="Bieker V.C."/>
            <person name="Martin M.D."/>
            <person name="Gilbert T."/>
            <person name="Hodgins K."/>
            <person name="Battlay P."/>
            <person name="Petersen B."/>
            <person name="Wilson J."/>
        </authorList>
    </citation>
    <scope>NUCLEOTIDE SEQUENCE</scope>
    <source>
        <strain evidence="1">AA19_3_7</strain>
        <tissue evidence="1">Leaf</tissue>
    </source>
</reference>
<dbReference type="AlphaFoldDB" id="A0AAD5GPI2"/>
<comment type="caution">
    <text evidence="1">The sequence shown here is derived from an EMBL/GenBank/DDBJ whole genome shotgun (WGS) entry which is preliminary data.</text>
</comment>
<proteinExistence type="predicted"/>
<evidence type="ECO:0000313" key="2">
    <source>
        <dbReference type="Proteomes" id="UP001206925"/>
    </source>
</evidence>
<keyword evidence="2" id="KW-1185">Reference proteome</keyword>
<dbReference type="EMBL" id="JAMZMK010006125">
    <property type="protein sequence ID" value="KAI7750552.1"/>
    <property type="molecule type" value="Genomic_DNA"/>
</dbReference>
<sequence>SQHNNDIIKKLPLCTLRINSPQLSKLIRSHSLLSFNNLPKTTRPINRITMPMPRFHTTLLSINATTIIVSCSIVIDNRSNVVNVDVSGKQIFFRWVILKASRRRRRDDDEEEEEGG</sequence>
<feature type="non-terminal residue" evidence="1">
    <location>
        <position position="1"/>
    </location>
</feature>
<accession>A0AAD5GPI2</accession>
<organism evidence="1 2">
    <name type="scientific">Ambrosia artemisiifolia</name>
    <name type="common">Common ragweed</name>
    <dbReference type="NCBI Taxonomy" id="4212"/>
    <lineage>
        <taxon>Eukaryota</taxon>
        <taxon>Viridiplantae</taxon>
        <taxon>Streptophyta</taxon>
        <taxon>Embryophyta</taxon>
        <taxon>Tracheophyta</taxon>
        <taxon>Spermatophyta</taxon>
        <taxon>Magnoliopsida</taxon>
        <taxon>eudicotyledons</taxon>
        <taxon>Gunneridae</taxon>
        <taxon>Pentapetalae</taxon>
        <taxon>asterids</taxon>
        <taxon>campanulids</taxon>
        <taxon>Asterales</taxon>
        <taxon>Asteraceae</taxon>
        <taxon>Asteroideae</taxon>
        <taxon>Heliantheae alliance</taxon>
        <taxon>Heliantheae</taxon>
        <taxon>Ambrosia</taxon>
    </lineage>
</organism>
<protein>
    <submittedName>
        <fullName evidence="1">Uncharacterized protein</fullName>
    </submittedName>
</protein>
<name>A0AAD5GPI2_AMBAR</name>